<organism evidence="1 2">
    <name type="scientific">Entomophthora muscae</name>
    <dbReference type="NCBI Taxonomy" id="34485"/>
    <lineage>
        <taxon>Eukaryota</taxon>
        <taxon>Fungi</taxon>
        <taxon>Fungi incertae sedis</taxon>
        <taxon>Zoopagomycota</taxon>
        <taxon>Entomophthoromycotina</taxon>
        <taxon>Entomophthoromycetes</taxon>
        <taxon>Entomophthorales</taxon>
        <taxon>Entomophthoraceae</taxon>
        <taxon>Entomophthora</taxon>
    </lineage>
</organism>
<sequence length="466" mass="48805">MQKYWKFALLSVVYTRVAHHVLNSTRLAIPERPHFDSTIILDQVSIKAVEATPLAPQDSPEFAQVIPSQLPLVTIQPPSLTSEASTSATQVPQNPLQAQNAALLPQAPVPLDSGAASSQIPLPFASPAAPLQQPIPLITPATSPQQPFPLPSPATSSQLTLSPIAPAGSLQVPLPFIAPTTSLQQPLPLASPSASPQAPITFASPAASPQAPIPLASPTFPPPANGLVYPVNPSPPSPLPAPIPNPVLIPALSPDNLFINAAPSPTTTTAVTSSSQIFPTFLPPPNSPLTYTTTTFIANDVLFPSAQALPTQSPAWAPNSQSNYLDAQFPPKPVSPAGQIPTPYPIIPTSPPEATISLIPKSTGNPTYSAYFSMLFSTIPAQRSPMTLSYVPTTSTTQASASTGVSSLSSEQSSVSVKEYKSIYKNSLISKRPPVTLLNDNIPSNQSILLSYDGLLSMLVIILVLS</sequence>
<evidence type="ECO:0000313" key="1">
    <source>
        <dbReference type="EMBL" id="KAJ9063652.1"/>
    </source>
</evidence>
<accession>A0ACC2SMP4</accession>
<keyword evidence="2" id="KW-1185">Reference proteome</keyword>
<protein>
    <submittedName>
        <fullName evidence="1">Uncharacterized protein</fullName>
    </submittedName>
</protein>
<gene>
    <name evidence="1" type="ORF">DSO57_1038662</name>
</gene>
<proteinExistence type="predicted"/>
<evidence type="ECO:0000313" key="2">
    <source>
        <dbReference type="Proteomes" id="UP001165960"/>
    </source>
</evidence>
<reference evidence="1" key="1">
    <citation type="submission" date="2022-04" db="EMBL/GenBank/DDBJ databases">
        <title>Genome of the entomopathogenic fungus Entomophthora muscae.</title>
        <authorList>
            <person name="Elya C."/>
            <person name="Lovett B.R."/>
            <person name="Lee E."/>
            <person name="Macias A.M."/>
            <person name="Hajek A.E."/>
            <person name="De Bivort B.L."/>
            <person name="Kasson M.T."/>
            <person name="De Fine Licht H.H."/>
            <person name="Stajich J.E."/>
        </authorList>
    </citation>
    <scope>NUCLEOTIDE SEQUENCE</scope>
    <source>
        <strain evidence="1">Berkeley</strain>
    </source>
</reference>
<name>A0ACC2SMP4_9FUNG</name>
<dbReference type="EMBL" id="QTSX02004775">
    <property type="protein sequence ID" value="KAJ9063652.1"/>
    <property type="molecule type" value="Genomic_DNA"/>
</dbReference>
<comment type="caution">
    <text evidence="1">The sequence shown here is derived from an EMBL/GenBank/DDBJ whole genome shotgun (WGS) entry which is preliminary data.</text>
</comment>
<dbReference type="Proteomes" id="UP001165960">
    <property type="component" value="Unassembled WGS sequence"/>
</dbReference>